<sequence length="223" mass="24429">MAPNSRPSAAAVTPPTVAPDSHTWQDTLAWAVSYTLNPLILMSLVFFLPWSLARDGPSLVFAGIHLGALAALFSAYWAILRIQGKDLDLELNRRADRVLPLGMTIAGVAVVGLVMWRWKGLGSHVYTDVAAAVCFAVFWAITTRWKVSLHSLAVSLVLSALYFLLDVGPAYLPLLLLLPLVVWARLHLRFHDLGQTLVGILIGASMVFLFMWLMSANPLNLTV</sequence>
<feature type="transmembrane region" description="Helical" evidence="1">
    <location>
        <begin position="161"/>
        <end position="184"/>
    </location>
</feature>
<evidence type="ECO:0008006" key="3">
    <source>
        <dbReference type="Google" id="ProtNLM"/>
    </source>
</evidence>
<organism evidence="2">
    <name type="scientific">Caldilineaceae bacterium SB0662_bin_9</name>
    <dbReference type="NCBI Taxonomy" id="2605258"/>
    <lineage>
        <taxon>Bacteria</taxon>
        <taxon>Bacillati</taxon>
        <taxon>Chloroflexota</taxon>
        <taxon>Caldilineae</taxon>
        <taxon>Caldilineales</taxon>
        <taxon>Caldilineaceae</taxon>
    </lineage>
</organism>
<keyword evidence="1" id="KW-0472">Membrane</keyword>
<evidence type="ECO:0000313" key="2">
    <source>
        <dbReference type="EMBL" id="MYD91218.1"/>
    </source>
</evidence>
<reference evidence="2" key="1">
    <citation type="submission" date="2019-09" db="EMBL/GenBank/DDBJ databases">
        <title>Characterisation of the sponge microbiome using genome-centric metagenomics.</title>
        <authorList>
            <person name="Engelberts J.P."/>
            <person name="Robbins S.J."/>
            <person name="De Goeij J.M."/>
            <person name="Aranda M."/>
            <person name="Bell S.C."/>
            <person name="Webster N.S."/>
        </authorList>
    </citation>
    <scope>NUCLEOTIDE SEQUENCE</scope>
    <source>
        <strain evidence="2">SB0662_bin_9</strain>
    </source>
</reference>
<feature type="transmembrane region" description="Helical" evidence="1">
    <location>
        <begin position="28"/>
        <end position="47"/>
    </location>
</feature>
<comment type="caution">
    <text evidence="2">The sequence shown here is derived from an EMBL/GenBank/DDBJ whole genome shotgun (WGS) entry which is preliminary data.</text>
</comment>
<dbReference type="AlphaFoldDB" id="A0A6B1DVF4"/>
<keyword evidence="1" id="KW-0812">Transmembrane</keyword>
<accession>A0A6B1DVF4</accession>
<protein>
    <recommendedName>
        <fullName evidence="3">Phosphatase PAP2 family protein</fullName>
    </recommendedName>
</protein>
<feature type="transmembrane region" description="Helical" evidence="1">
    <location>
        <begin position="196"/>
        <end position="214"/>
    </location>
</feature>
<name>A0A6B1DVF4_9CHLR</name>
<feature type="transmembrane region" description="Helical" evidence="1">
    <location>
        <begin position="59"/>
        <end position="79"/>
    </location>
</feature>
<feature type="transmembrane region" description="Helical" evidence="1">
    <location>
        <begin position="125"/>
        <end position="141"/>
    </location>
</feature>
<proteinExistence type="predicted"/>
<evidence type="ECO:0000256" key="1">
    <source>
        <dbReference type="SAM" id="Phobius"/>
    </source>
</evidence>
<keyword evidence="1" id="KW-1133">Transmembrane helix</keyword>
<gene>
    <name evidence="2" type="ORF">F4Y08_12925</name>
</gene>
<feature type="transmembrane region" description="Helical" evidence="1">
    <location>
        <begin position="99"/>
        <end position="118"/>
    </location>
</feature>
<dbReference type="EMBL" id="VXPY01000093">
    <property type="protein sequence ID" value="MYD91218.1"/>
    <property type="molecule type" value="Genomic_DNA"/>
</dbReference>